<dbReference type="AlphaFoldDB" id="A0A2T7A1V5"/>
<evidence type="ECO:0000256" key="5">
    <source>
        <dbReference type="SAM" id="SignalP"/>
    </source>
</evidence>
<name>A0A2T7A1V5_TUBBO</name>
<comment type="cofactor">
    <cofactor evidence="3">
        <name>FAD</name>
        <dbReference type="ChEBI" id="CHEBI:57692"/>
    </cofactor>
</comment>
<dbReference type="Pfam" id="PF00732">
    <property type="entry name" value="GMC_oxred_N"/>
    <property type="match status" value="1"/>
</dbReference>
<dbReference type="SUPFAM" id="SSF54373">
    <property type="entry name" value="FAD-linked reductases, C-terminal domain"/>
    <property type="match status" value="1"/>
</dbReference>
<dbReference type="PANTHER" id="PTHR11552:SF115">
    <property type="entry name" value="DEHYDROGENASE XPTC-RELATED"/>
    <property type="match status" value="1"/>
</dbReference>
<evidence type="ECO:0000256" key="4">
    <source>
        <dbReference type="RuleBase" id="RU003968"/>
    </source>
</evidence>
<protein>
    <recommendedName>
        <fullName evidence="6 7">Glucose-methanol-choline oxidoreductase N-terminal domain-containing protein</fullName>
    </recommendedName>
</protein>
<feature type="domain" description="Glucose-methanol-choline oxidoreductase N-terminal" evidence="6">
    <location>
        <begin position="117"/>
        <end position="140"/>
    </location>
</feature>
<feature type="binding site" evidence="3">
    <location>
        <position position="267"/>
    </location>
    <ligand>
        <name>FAD</name>
        <dbReference type="ChEBI" id="CHEBI:57692"/>
    </ligand>
</feature>
<sequence>MTSTLGTLCALAALFPAITTSIPLIPRYISENEILAAYDYVVIGGGTSGLTVANRLSEDSSKTVLVIESGPIDDGSDSFKIPYLGRGYLNYGTKYDWNVTSVPSESLGNRTMIIPQARVLGGTSSINGMQFARGAPSDYDAWEELGNEGWNFKSLEEYFKKSENFTAPSEKLSEEFGITYDESAHGFAGFIHSSFPRFLWPQIKNWVGAMKSLGHTVSQDPANGGALQLFWSPSSLDPDTETRSFAREYYDGAQDRPNFHVLLDTTVTKLLTFGNETIRIDAVEFLSSAGATKKSVKVKKEAVLAAGTIFSPQILQVSGIGPASLLKSLGIKVVVDLPGVGANLQGHVYLYNAYQLTNVSLSAANLTTNTTFYNEMYELYKTKRDGPFTNTGSNIIAMLPLSDIGLDNFQNLTSAPSEPFPHSDTSISKGYRAQLKVLLRHLATTSMAGVELSWINEVGGTIFSVMHPLSRGTVTTASSSLLTNSTPTVNTRYLTHPLDTRISIETFKYNRKIAATGEMQVLGPVEVSPGPGVSTDEQFEKVIKEGPNYMYHMTGTCSMMKRELGGVVDTELRVYGVQNLRVVDASVQPLIPAAHLQTTVYAVAERAADLIKAGSAWRE</sequence>
<feature type="active site" description="Proton acceptor" evidence="2">
    <location>
        <position position="595"/>
    </location>
</feature>
<dbReference type="PIRSF" id="PIRSF000137">
    <property type="entry name" value="Alcohol_oxidase"/>
    <property type="match status" value="1"/>
</dbReference>
<evidence type="ECO:0000313" key="9">
    <source>
        <dbReference type="Proteomes" id="UP000244722"/>
    </source>
</evidence>
<comment type="caution">
    <text evidence="8">The sequence shown here is derived from an EMBL/GenBank/DDBJ whole genome shotgun (WGS) entry which is preliminary data.</text>
</comment>
<dbReference type="GO" id="GO:0016614">
    <property type="term" value="F:oxidoreductase activity, acting on CH-OH group of donors"/>
    <property type="evidence" value="ECO:0007669"/>
    <property type="project" value="InterPro"/>
</dbReference>
<gene>
    <name evidence="8" type="ORF">B9Z19DRAFT_1076504</name>
</gene>
<dbReference type="SUPFAM" id="SSF51905">
    <property type="entry name" value="FAD/NAD(P)-binding domain"/>
    <property type="match status" value="1"/>
</dbReference>
<dbReference type="InterPro" id="IPR007867">
    <property type="entry name" value="GMC_OxRtase_C"/>
</dbReference>
<evidence type="ECO:0000256" key="2">
    <source>
        <dbReference type="PIRSR" id="PIRSR000137-1"/>
    </source>
</evidence>
<evidence type="ECO:0000313" key="8">
    <source>
        <dbReference type="EMBL" id="PUU81714.1"/>
    </source>
</evidence>
<accession>A0A2T7A1V5</accession>
<keyword evidence="4" id="KW-0285">Flavoprotein</keyword>
<feature type="domain" description="Glucose-methanol-choline oxidoreductase N-terminal" evidence="7">
    <location>
        <begin position="307"/>
        <end position="321"/>
    </location>
</feature>
<feature type="binding site" evidence="3">
    <location>
        <position position="119"/>
    </location>
    <ligand>
        <name>FAD</name>
        <dbReference type="ChEBI" id="CHEBI:57692"/>
    </ligand>
</feature>
<feature type="active site" description="Proton donor" evidence="2">
    <location>
        <position position="552"/>
    </location>
</feature>
<dbReference type="InterPro" id="IPR000172">
    <property type="entry name" value="GMC_OxRdtase_N"/>
</dbReference>
<dbReference type="EMBL" id="NESQ01000041">
    <property type="protein sequence ID" value="PUU81714.1"/>
    <property type="molecule type" value="Genomic_DNA"/>
</dbReference>
<feature type="chain" id="PRO_5015512665" description="Glucose-methanol-choline oxidoreductase N-terminal domain-containing protein" evidence="5">
    <location>
        <begin position="21"/>
        <end position="619"/>
    </location>
</feature>
<feature type="binding site" evidence="3">
    <location>
        <position position="123"/>
    </location>
    <ligand>
        <name>FAD</name>
        <dbReference type="ChEBI" id="CHEBI:57692"/>
    </ligand>
</feature>
<dbReference type="PROSITE" id="PS00623">
    <property type="entry name" value="GMC_OXRED_1"/>
    <property type="match status" value="1"/>
</dbReference>
<dbReference type="Pfam" id="PF05199">
    <property type="entry name" value="GMC_oxred_C"/>
    <property type="match status" value="1"/>
</dbReference>
<dbReference type="InterPro" id="IPR012132">
    <property type="entry name" value="GMC_OxRdtase"/>
</dbReference>
<evidence type="ECO:0000259" key="6">
    <source>
        <dbReference type="PROSITE" id="PS00623"/>
    </source>
</evidence>
<evidence type="ECO:0000256" key="1">
    <source>
        <dbReference type="ARBA" id="ARBA00010790"/>
    </source>
</evidence>
<proteinExistence type="inferred from homology"/>
<dbReference type="GO" id="GO:0050660">
    <property type="term" value="F:flavin adenine dinucleotide binding"/>
    <property type="evidence" value="ECO:0007669"/>
    <property type="project" value="InterPro"/>
</dbReference>
<dbReference type="PROSITE" id="PS00624">
    <property type="entry name" value="GMC_OXRED_2"/>
    <property type="match status" value="1"/>
</dbReference>
<dbReference type="InterPro" id="IPR036188">
    <property type="entry name" value="FAD/NAD-bd_sf"/>
</dbReference>
<dbReference type="Gene3D" id="3.50.50.60">
    <property type="entry name" value="FAD/NAD(P)-binding domain"/>
    <property type="match status" value="1"/>
</dbReference>
<reference evidence="8 9" key="1">
    <citation type="submission" date="2017-04" db="EMBL/GenBank/DDBJ databases">
        <title>Draft genome sequence of Tuber borchii Vittad., a whitish edible truffle.</title>
        <authorList>
            <consortium name="DOE Joint Genome Institute"/>
            <person name="Murat C."/>
            <person name="Kuo A."/>
            <person name="Barry K.W."/>
            <person name="Clum A."/>
            <person name="Dockter R.B."/>
            <person name="Fauchery L."/>
            <person name="Iotti M."/>
            <person name="Kohler A."/>
            <person name="Labutti K."/>
            <person name="Lindquist E.A."/>
            <person name="Lipzen A."/>
            <person name="Ohm R.A."/>
            <person name="Wang M."/>
            <person name="Grigoriev I.V."/>
            <person name="Zambonelli A."/>
            <person name="Martin F.M."/>
        </authorList>
    </citation>
    <scope>NUCLEOTIDE SEQUENCE [LARGE SCALE GENOMIC DNA]</scope>
    <source>
        <strain evidence="8 9">Tbo3840</strain>
    </source>
</reference>
<feature type="binding site" evidence="3">
    <location>
        <begin position="47"/>
        <end position="48"/>
    </location>
    <ligand>
        <name>FAD</name>
        <dbReference type="ChEBI" id="CHEBI:57692"/>
    </ligand>
</feature>
<feature type="signal peptide" evidence="5">
    <location>
        <begin position="1"/>
        <end position="20"/>
    </location>
</feature>
<dbReference type="Proteomes" id="UP000244722">
    <property type="component" value="Unassembled WGS sequence"/>
</dbReference>
<organism evidence="8 9">
    <name type="scientific">Tuber borchii</name>
    <name type="common">White truffle</name>
    <dbReference type="NCBI Taxonomy" id="42251"/>
    <lineage>
        <taxon>Eukaryota</taxon>
        <taxon>Fungi</taxon>
        <taxon>Dikarya</taxon>
        <taxon>Ascomycota</taxon>
        <taxon>Pezizomycotina</taxon>
        <taxon>Pezizomycetes</taxon>
        <taxon>Pezizales</taxon>
        <taxon>Tuberaceae</taxon>
        <taxon>Tuber</taxon>
    </lineage>
</organism>
<evidence type="ECO:0000256" key="3">
    <source>
        <dbReference type="PIRSR" id="PIRSR000137-2"/>
    </source>
</evidence>
<dbReference type="Gene3D" id="3.30.560.10">
    <property type="entry name" value="Glucose Oxidase, domain 3"/>
    <property type="match status" value="1"/>
</dbReference>
<dbReference type="OrthoDB" id="269227at2759"/>
<keyword evidence="5" id="KW-0732">Signal</keyword>
<dbReference type="PANTHER" id="PTHR11552">
    <property type="entry name" value="GLUCOSE-METHANOL-CHOLINE GMC OXIDOREDUCTASE"/>
    <property type="match status" value="1"/>
</dbReference>
<dbReference type="STRING" id="42251.A0A2T7A1V5"/>
<comment type="similarity">
    <text evidence="1 4">Belongs to the GMC oxidoreductase family.</text>
</comment>
<dbReference type="GO" id="GO:0044550">
    <property type="term" value="P:secondary metabolite biosynthetic process"/>
    <property type="evidence" value="ECO:0007669"/>
    <property type="project" value="TreeGrafter"/>
</dbReference>
<evidence type="ECO:0000259" key="7">
    <source>
        <dbReference type="PROSITE" id="PS00624"/>
    </source>
</evidence>
<keyword evidence="9" id="KW-1185">Reference proteome</keyword>
<keyword evidence="3 4" id="KW-0274">FAD</keyword>